<dbReference type="Pfam" id="PF09617">
    <property type="entry name" value="Cas_GSU0053"/>
    <property type="match status" value="1"/>
</dbReference>
<dbReference type="OrthoDB" id="3464590at2"/>
<dbReference type="AlphaFoldDB" id="A0A517ZB35"/>
<gene>
    <name evidence="1" type="ORF">Mal4_39860</name>
</gene>
<reference evidence="1 2" key="1">
    <citation type="submission" date="2019-02" db="EMBL/GenBank/DDBJ databases">
        <title>Deep-cultivation of Planctomycetes and their phenomic and genomic characterization uncovers novel biology.</title>
        <authorList>
            <person name="Wiegand S."/>
            <person name="Jogler M."/>
            <person name="Boedeker C."/>
            <person name="Pinto D."/>
            <person name="Vollmers J."/>
            <person name="Rivas-Marin E."/>
            <person name="Kohn T."/>
            <person name="Peeters S.H."/>
            <person name="Heuer A."/>
            <person name="Rast P."/>
            <person name="Oberbeckmann S."/>
            <person name="Bunk B."/>
            <person name="Jeske O."/>
            <person name="Meyerdierks A."/>
            <person name="Storesund J.E."/>
            <person name="Kallscheuer N."/>
            <person name="Luecker S."/>
            <person name="Lage O.M."/>
            <person name="Pohl T."/>
            <person name="Merkel B.J."/>
            <person name="Hornburger P."/>
            <person name="Mueller R.-W."/>
            <person name="Bruemmer F."/>
            <person name="Labrenz M."/>
            <person name="Spormann A.M."/>
            <person name="Op den Camp H."/>
            <person name="Overmann J."/>
            <person name="Amann R."/>
            <person name="Jetten M.S.M."/>
            <person name="Mascher T."/>
            <person name="Medema M.H."/>
            <person name="Devos D.P."/>
            <person name="Kaster A.-K."/>
            <person name="Ovreas L."/>
            <person name="Rohde M."/>
            <person name="Galperin M.Y."/>
            <person name="Jogler C."/>
        </authorList>
    </citation>
    <scope>NUCLEOTIDE SEQUENCE [LARGE SCALE GENOMIC DNA]</scope>
    <source>
        <strain evidence="1 2">Mal4</strain>
    </source>
</reference>
<protein>
    <submittedName>
        <fullName evidence="1">CRISPR-associated protein (Cas_GSU0053)</fullName>
    </submittedName>
</protein>
<keyword evidence="2" id="KW-1185">Reference proteome</keyword>
<dbReference type="InterPro" id="IPR013403">
    <property type="entry name" value="CRISPR-assoc_prot_Csb1/Cas7u"/>
</dbReference>
<dbReference type="NCBIfam" id="TIGR02570">
    <property type="entry name" value="cas7_GSU0053"/>
    <property type="match status" value="1"/>
</dbReference>
<dbReference type="Proteomes" id="UP000320496">
    <property type="component" value="Chromosome"/>
</dbReference>
<dbReference type="KEGG" id="mri:Mal4_39860"/>
<evidence type="ECO:0000313" key="2">
    <source>
        <dbReference type="Proteomes" id="UP000320496"/>
    </source>
</evidence>
<name>A0A517ZB35_9PLAN</name>
<proteinExistence type="predicted"/>
<evidence type="ECO:0000313" key="1">
    <source>
        <dbReference type="EMBL" id="QDU39640.1"/>
    </source>
</evidence>
<accession>A0A517ZB35</accession>
<organism evidence="1 2">
    <name type="scientific">Maioricimonas rarisocia</name>
    <dbReference type="NCBI Taxonomy" id="2528026"/>
    <lineage>
        <taxon>Bacteria</taxon>
        <taxon>Pseudomonadati</taxon>
        <taxon>Planctomycetota</taxon>
        <taxon>Planctomycetia</taxon>
        <taxon>Planctomycetales</taxon>
        <taxon>Planctomycetaceae</taxon>
        <taxon>Maioricimonas</taxon>
    </lineage>
</organism>
<dbReference type="EMBL" id="CP036275">
    <property type="protein sequence ID" value="QDU39640.1"/>
    <property type="molecule type" value="Genomic_DNA"/>
</dbReference>
<sequence length="320" mass="34955">MTLDFSALENEPRLLIEVPLRPVQGSRFQPTGFPDLGAATFTGFNDDGEPVDCLLVESAQSMANRLEAVCWDEAEGDLVVPLNGLPYVKSTLPDGTVTDSIREAHRLNSPYIVNSKEFEAIRDAIGFEANKPFDRRRLASALLKYDPSSLLHGVFLEKVGGVVRLSRVISAFVEAEGIEVAAAGGVKVDRVQPGTGESTPYGKANEGYGNVPYHRDEYTSRNITASFNIDLAQLRAYGLGTDSENLLIALALFKVRRFLRDGLRLRTACDLTPVSDPLVTRPQGYELPDLNDIEAALPNLIEAASPAFADPRVTEVTYKK</sequence>
<dbReference type="RefSeq" id="WP_145370803.1">
    <property type="nucleotide sequence ID" value="NZ_CP036275.1"/>
</dbReference>